<dbReference type="WBParaSite" id="TREG1_2860.1">
    <property type="protein sequence ID" value="TREG1_2860.1"/>
    <property type="gene ID" value="TREG1_2860"/>
</dbReference>
<evidence type="ECO:0000313" key="2">
    <source>
        <dbReference type="Proteomes" id="UP000050795"/>
    </source>
</evidence>
<accession>A0AA85JFN4</accession>
<keyword evidence="1" id="KW-0472">Membrane</keyword>
<organism evidence="2 3">
    <name type="scientific">Trichobilharzia regenti</name>
    <name type="common">Nasal bird schistosome</name>
    <dbReference type="NCBI Taxonomy" id="157069"/>
    <lineage>
        <taxon>Eukaryota</taxon>
        <taxon>Metazoa</taxon>
        <taxon>Spiralia</taxon>
        <taxon>Lophotrochozoa</taxon>
        <taxon>Platyhelminthes</taxon>
        <taxon>Trematoda</taxon>
        <taxon>Digenea</taxon>
        <taxon>Strigeidida</taxon>
        <taxon>Schistosomatoidea</taxon>
        <taxon>Schistosomatidae</taxon>
        <taxon>Trichobilharzia</taxon>
    </lineage>
</organism>
<feature type="transmembrane region" description="Helical" evidence="1">
    <location>
        <begin position="16"/>
        <end position="34"/>
    </location>
</feature>
<evidence type="ECO:0000256" key="1">
    <source>
        <dbReference type="SAM" id="Phobius"/>
    </source>
</evidence>
<dbReference type="Proteomes" id="UP000050795">
    <property type="component" value="Unassembled WGS sequence"/>
</dbReference>
<proteinExistence type="predicted"/>
<keyword evidence="1" id="KW-1133">Transmembrane helix</keyword>
<sequence length="103" mass="12050">MTTVDVHVFGMRFRPYLMSVLILLMKFLGKLFCLRRISLMFDISSSFPCSSVIRECARLRRLETTEVFALMGCDDLKSKHMLLEWVFFLNMDTLKSPVFLSLN</sequence>
<name>A0AA85JFN4_TRIRE</name>
<reference evidence="2" key="1">
    <citation type="submission" date="2022-06" db="EMBL/GenBank/DDBJ databases">
        <authorList>
            <person name="Berger JAMES D."/>
            <person name="Berger JAMES D."/>
        </authorList>
    </citation>
    <scope>NUCLEOTIDE SEQUENCE [LARGE SCALE GENOMIC DNA]</scope>
</reference>
<reference evidence="3" key="2">
    <citation type="submission" date="2023-11" db="UniProtKB">
        <authorList>
            <consortium name="WormBaseParasite"/>
        </authorList>
    </citation>
    <scope>IDENTIFICATION</scope>
</reference>
<evidence type="ECO:0000313" key="3">
    <source>
        <dbReference type="WBParaSite" id="TREG1_2860.1"/>
    </source>
</evidence>
<keyword evidence="2" id="KW-1185">Reference proteome</keyword>
<keyword evidence="1" id="KW-0812">Transmembrane</keyword>
<protein>
    <submittedName>
        <fullName evidence="3">Uncharacterized protein</fullName>
    </submittedName>
</protein>
<dbReference type="AlphaFoldDB" id="A0AA85JFN4"/>